<feature type="transmembrane region" description="Helical" evidence="1">
    <location>
        <begin position="12"/>
        <end position="27"/>
    </location>
</feature>
<dbReference type="EMBL" id="PDHH01000005">
    <property type="protein sequence ID" value="PSM51668.1"/>
    <property type="molecule type" value="Genomic_DNA"/>
</dbReference>
<keyword evidence="1" id="KW-0812">Transmembrane</keyword>
<name>A0A2P8QZK5_9BACT</name>
<proteinExistence type="predicted"/>
<evidence type="ECO:0000313" key="2">
    <source>
        <dbReference type="EMBL" id="PSM51668.1"/>
    </source>
</evidence>
<keyword evidence="1" id="KW-1133">Transmembrane helix</keyword>
<feature type="transmembrane region" description="Helical" evidence="1">
    <location>
        <begin position="75"/>
        <end position="103"/>
    </location>
</feature>
<comment type="caution">
    <text evidence="2">The sequence shown here is derived from an EMBL/GenBank/DDBJ whole genome shotgun (WGS) entry which is preliminary data.</text>
</comment>
<dbReference type="Pfam" id="PF04186">
    <property type="entry name" value="FxsA"/>
    <property type="match status" value="1"/>
</dbReference>
<organism evidence="2 3">
    <name type="scientific">Campylobacter blaseri</name>
    <dbReference type="NCBI Taxonomy" id="2042961"/>
    <lineage>
        <taxon>Bacteria</taxon>
        <taxon>Pseudomonadati</taxon>
        <taxon>Campylobacterota</taxon>
        <taxon>Epsilonproteobacteria</taxon>
        <taxon>Campylobacterales</taxon>
        <taxon>Campylobacteraceae</taxon>
        <taxon>Campylobacter</taxon>
    </lineage>
</organism>
<dbReference type="InterPro" id="IPR007313">
    <property type="entry name" value="FxsA"/>
</dbReference>
<keyword evidence="1" id="KW-0472">Membrane</keyword>
<feature type="transmembrane region" description="Helical" evidence="1">
    <location>
        <begin position="34"/>
        <end position="55"/>
    </location>
</feature>
<dbReference type="NCBIfam" id="NF008528">
    <property type="entry name" value="PRK11463.1-2"/>
    <property type="match status" value="1"/>
</dbReference>
<evidence type="ECO:0008006" key="4">
    <source>
        <dbReference type="Google" id="ProtNLM"/>
    </source>
</evidence>
<evidence type="ECO:0000313" key="3">
    <source>
        <dbReference type="Proteomes" id="UP000240535"/>
    </source>
</evidence>
<dbReference type="AlphaFoldDB" id="A0A2P8QZK5"/>
<dbReference type="GO" id="GO:0016020">
    <property type="term" value="C:membrane"/>
    <property type="evidence" value="ECO:0007669"/>
    <property type="project" value="InterPro"/>
</dbReference>
<dbReference type="RefSeq" id="WP_106871675.1">
    <property type="nucleotide sequence ID" value="NZ_CP053841.1"/>
</dbReference>
<accession>A0A2P8QZK5</accession>
<sequence length="149" mass="17309">MKRTFRFKNLTPIYFVLETMISFYFIFKHGGFLFLLEVVITALIGVKIISKFGFLNFATHIQRLTPLSMLKNFGIAIGGLLMLFPGILTDLMGILLLISAFITSFKEKRKEKKNYRNTQNNTYNYTEKEDTKKKEAYDIIDVEIIDEGK</sequence>
<keyword evidence="3" id="KW-1185">Reference proteome</keyword>
<reference evidence="3" key="1">
    <citation type="submission" date="2017-10" db="EMBL/GenBank/DDBJ databases">
        <title>Campylobacter species from seals.</title>
        <authorList>
            <person name="Gilbert M.J."/>
            <person name="Zomer A.L."/>
            <person name="Timmerman A.J."/>
            <person name="Duim B."/>
            <person name="Wagenaar J.A."/>
        </authorList>
    </citation>
    <scope>NUCLEOTIDE SEQUENCE [LARGE SCALE GENOMIC DNA]</scope>
    <source>
        <strain evidence="3">17S00004-5</strain>
    </source>
</reference>
<dbReference type="Proteomes" id="UP000240535">
    <property type="component" value="Unassembled WGS sequence"/>
</dbReference>
<protein>
    <recommendedName>
        <fullName evidence="4">FxsA protein</fullName>
    </recommendedName>
</protein>
<evidence type="ECO:0000256" key="1">
    <source>
        <dbReference type="SAM" id="Phobius"/>
    </source>
</evidence>
<dbReference type="OrthoDB" id="5324937at2"/>
<gene>
    <name evidence="2" type="ORF">CQ405_05925</name>
</gene>